<dbReference type="Gene3D" id="3.30.420.10">
    <property type="entry name" value="Ribonuclease H-like superfamily/Ribonuclease H"/>
    <property type="match status" value="1"/>
</dbReference>
<dbReference type="Gene3D" id="3.40.50.10190">
    <property type="entry name" value="BRCT domain"/>
    <property type="match status" value="1"/>
</dbReference>
<dbReference type="Pfam" id="PF00929">
    <property type="entry name" value="RNase_T"/>
    <property type="match status" value="1"/>
</dbReference>
<reference evidence="5 6" key="1">
    <citation type="submission" date="2016-10" db="EMBL/GenBank/DDBJ databases">
        <authorList>
            <person name="de Groot N.N."/>
        </authorList>
    </citation>
    <scope>NUCLEOTIDE SEQUENCE [LARGE SCALE GENOMIC DNA]</scope>
    <source>
        <strain evidence="5 6">DSM 44149</strain>
    </source>
</reference>
<organism evidence="5 6">
    <name type="scientific">Allokutzneria albata</name>
    <name type="common">Kibdelosporangium albatum</name>
    <dbReference type="NCBI Taxonomy" id="211114"/>
    <lineage>
        <taxon>Bacteria</taxon>
        <taxon>Bacillati</taxon>
        <taxon>Actinomycetota</taxon>
        <taxon>Actinomycetes</taxon>
        <taxon>Pseudonocardiales</taxon>
        <taxon>Pseudonocardiaceae</taxon>
        <taxon>Allokutzneria</taxon>
    </lineage>
</organism>
<dbReference type="InterPro" id="IPR012337">
    <property type="entry name" value="RNaseH-like_sf"/>
</dbReference>
<evidence type="ECO:0000313" key="6">
    <source>
        <dbReference type="Proteomes" id="UP000183376"/>
    </source>
</evidence>
<proteinExistence type="predicted"/>
<evidence type="ECO:0000256" key="2">
    <source>
        <dbReference type="ARBA" id="ARBA00022801"/>
    </source>
</evidence>
<dbReference type="InterPro" id="IPR036397">
    <property type="entry name" value="RNaseH_sf"/>
</dbReference>
<dbReference type="STRING" id="211114.SAMN04489726_1810"/>
<dbReference type="Proteomes" id="UP000183376">
    <property type="component" value="Chromosome I"/>
</dbReference>
<dbReference type="InterPro" id="IPR013520">
    <property type="entry name" value="Ribonucl_H"/>
</dbReference>
<dbReference type="SUPFAM" id="SSF158682">
    <property type="entry name" value="TerB-like"/>
    <property type="match status" value="1"/>
</dbReference>
<evidence type="ECO:0000256" key="3">
    <source>
        <dbReference type="ARBA" id="ARBA00022839"/>
    </source>
</evidence>
<dbReference type="FunFam" id="3.30.420.10:FF:000045">
    <property type="entry name" value="3'-5' exonuclease DinG"/>
    <property type="match status" value="1"/>
</dbReference>
<dbReference type="SMART" id="SM00479">
    <property type="entry name" value="EXOIII"/>
    <property type="match status" value="1"/>
</dbReference>
<evidence type="ECO:0000313" key="5">
    <source>
        <dbReference type="EMBL" id="SDM47495.1"/>
    </source>
</evidence>
<dbReference type="SUPFAM" id="SSF52113">
    <property type="entry name" value="BRCT domain"/>
    <property type="match status" value="1"/>
</dbReference>
<keyword evidence="3" id="KW-0269">Exonuclease</keyword>
<dbReference type="GO" id="GO:0008408">
    <property type="term" value="F:3'-5' exonuclease activity"/>
    <property type="evidence" value="ECO:0007669"/>
    <property type="project" value="TreeGrafter"/>
</dbReference>
<dbReference type="PANTHER" id="PTHR30231">
    <property type="entry name" value="DNA POLYMERASE III SUBUNIT EPSILON"/>
    <property type="match status" value="1"/>
</dbReference>
<evidence type="ECO:0000256" key="1">
    <source>
        <dbReference type="ARBA" id="ARBA00022722"/>
    </source>
</evidence>
<dbReference type="AlphaFoldDB" id="A0A1G9TJZ2"/>
<gene>
    <name evidence="5" type="ORF">SAMN04489726_1810</name>
</gene>
<dbReference type="eggNOG" id="COG0847">
    <property type="taxonomic scope" value="Bacteria"/>
</dbReference>
<dbReference type="GO" id="GO:0003676">
    <property type="term" value="F:nucleic acid binding"/>
    <property type="evidence" value="ECO:0007669"/>
    <property type="project" value="InterPro"/>
</dbReference>
<keyword evidence="1" id="KW-0540">Nuclease</keyword>
<dbReference type="InterPro" id="IPR036420">
    <property type="entry name" value="BRCT_dom_sf"/>
</dbReference>
<feature type="domain" description="Exonuclease" evidence="4">
    <location>
        <begin position="6"/>
        <end position="173"/>
    </location>
</feature>
<dbReference type="SUPFAM" id="SSF53098">
    <property type="entry name" value="Ribonuclease H-like"/>
    <property type="match status" value="1"/>
</dbReference>
<keyword evidence="2" id="KW-0378">Hydrolase</keyword>
<sequence length="409" mass="44505">MRIMNGYAVVDVETTGLLPGMHHRVVEVAVVHLDVDGAVTGEWCTLLNPMRDLGPQRIHRITAAEVRRAPTFGQIAGELAARLTGRVVVAHNLAFDLGFLTAEFDRVGVGAPLELESGLCTMALAETYLDSPSRSLATCCRVAGVTLDHAHSALHDAHAAAGLLAVYLTRCGRPEPWAHLLTGAAGREWPPFEEPVRRPVRRAVAGAETEHFLARLVDKLPRVHEPEGAEPYLAVLDKAMLDRYVSLSEQDELIAVAASLGLDRPTVERLHLGYLEALAAAARRDGWVGESERAELRDVAAILGLPDDAVTQALSASKTPARKGFRLQRGDRVVFTGDTVLPREEWEERALRAGLVVRPDHVSGRTRLVVAADADTLSVKARQARERGIPVITEAAFHRLLAALSRDDW</sequence>
<dbReference type="GO" id="GO:0005829">
    <property type="term" value="C:cytosol"/>
    <property type="evidence" value="ECO:0007669"/>
    <property type="project" value="TreeGrafter"/>
</dbReference>
<dbReference type="PANTHER" id="PTHR30231:SF4">
    <property type="entry name" value="PROTEIN NEN2"/>
    <property type="match status" value="1"/>
</dbReference>
<protein>
    <submittedName>
        <fullName evidence="5">DNA polymerase-3 subunit epsilon</fullName>
    </submittedName>
</protein>
<evidence type="ECO:0000259" key="4">
    <source>
        <dbReference type="SMART" id="SM00479"/>
    </source>
</evidence>
<dbReference type="OrthoDB" id="190275at2"/>
<dbReference type="CDD" id="cd06127">
    <property type="entry name" value="DEDDh"/>
    <property type="match status" value="1"/>
</dbReference>
<accession>A0A1G9TJZ2</accession>
<dbReference type="InterPro" id="IPR029024">
    <property type="entry name" value="TerB-like"/>
</dbReference>
<name>A0A1G9TJZ2_ALLAB</name>
<keyword evidence="6" id="KW-1185">Reference proteome</keyword>
<dbReference type="EMBL" id="LT629701">
    <property type="protein sequence ID" value="SDM47495.1"/>
    <property type="molecule type" value="Genomic_DNA"/>
</dbReference>